<dbReference type="EMBL" id="BKCP01005550">
    <property type="protein sequence ID" value="GER38867.1"/>
    <property type="molecule type" value="Genomic_DNA"/>
</dbReference>
<comment type="caution">
    <text evidence="2">The sequence shown here is derived from an EMBL/GenBank/DDBJ whole genome shotgun (WGS) entry which is preliminary data.</text>
</comment>
<proteinExistence type="predicted"/>
<dbReference type="Proteomes" id="UP000325081">
    <property type="component" value="Unassembled WGS sequence"/>
</dbReference>
<evidence type="ECO:0000256" key="1">
    <source>
        <dbReference type="SAM" id="Phobius"/>
    </source>
</evidence>
<keyword evidence="3" id="KW-1185">Reference proteome</keyword>
<keyword evidence="1" id="KW-0812">Transmembrane</keyword>
<evidence type="ECO:0000313" key="3">
    <source>
        <dbReference type="Proteomes" id="UP000325081"/>
    </source>
</evidence>
<sequence length="100" mass="11522">MVIHPNSPEFGPRIKPVQLDSCYKLGPPKNAYHSTIAHHKNPLQLRAYNPRFLDRNPKLQSATDPFFFLSFYGYGIRTHQAYVYVANFLSFSIGFSLFVN</sequence>
<name>A0A5A7Q3E3_STRAF</name>
<keyword evidence="1" id="KW-1133">Transmembrane helix</keyword>
<protein>
    <submittedName>
        <fullName evidence="2">E3 ubiquitin-protein ligase</fullName>
    </submittedName>
</protein>
<accession>A0A5A7Q3E3</accession>
<dbReference type="AlphaFoldDB" id="A0A5A7Q3E3"/>
<feature type="transmembrane region" description="Helical" evidence="1">
    <location>
        <begin position="81"/>
        <end position="99"/>
    </location>
</feature>
<organism evidence="2 3">
    <name type="scientific">Striga asiatica</name>
    <name type="common">Asiatic witchweed</name>
    <name type="synonym">Buchnera asiatica</name>
    <dbReference type="NCBI Taxonomy" id="4170"/>
    <lineage>
        <taxon>Eukaryota</taxon>
        <taxon>Viridiplantae</taxon>
        <taxon>Streptophyta</taxon>
        <taxon>Embryophyta</taxon>
        <taxon>Tracheophyta</taxon>
        <taxon>Spermatophyta</taxon>
        <taxon>Magnoliopsida</taxon>
        <taxon>eudicotyledons</taxon>
        <taxon>Gunneridae</taxon>
        <taxon>Pentapetalae</taxon>
        <taxon>asterids</taxon>
        <taxon>lamiids</taxon>
        <taxon>Lamiales</taxon>
        <taxon>Orobanchaceae</taxon>
        <taxon>Buchnereae</taxon>
        <taxon>Striga</taxon>
    </lineage>
</organism>
<evidence type="ECO:0000313" key="2">
    <source>
        <dbReference type="EMBL" id="GER38867.1"/>
    </source>
</evidence>
<keyword evidence="1" id="KW-0472">Membrane</keyword>
<gene>
    <name evidence="2" type="ORF">STAS_15415</name>
</gene>
<reference evidence="3" key="1">
    <citation type="journal article" date="2019" name="Curr. Biol.">
        <title>Genome Sequence of Striga asiatica Provides Insight into the Evolution of Plant Parasitism.</title>
        <authorList>
            <person name="Yoshida S."/>
            <person name="Kim S."/>
            <person name="Wafula E.K."/>
            <person name="Tanskanen J."/>
            <person name="Kim Y.M."/>
            <person name="Honaas L."/>
            <person name="Yang Z."/>
            <person name="Spallek T."/>
            <person name="Conn C.E."/>
            <person name="Ichihashi Y."/>
            <person name="Cheong K."/>
            <person name="Cui S."/>
            <person name="Der J.P."/>
            <person name="Gundlach H."/>
            <person name="Jiao Y."/>
            <person name="Hori C."/>
            <person name="Ishida J.K."/>
            <person name="Kasahara H."/>
            <person name="Kiba T."/>
            <person name="Kim M.S."/>
            <person name="Koo N."/>
            <person name="Laohavisit A."/>
            <person name="Lee Y.H."/>
            <person name="Lumba S."/>
            <person name="McCourt P."/>
            <person name="Mortimer J.C."/>
            <person name="Mutuku J.M."/>
            <person name="Nomura T."/>
            <person name="Sasaki-Sekimoto Y."/>
            <person name="Seto Y."/>
            <person name="Wang Y."/>
            <person name="Wakatake T."/>
            <person name="Sakakibara H."/>
            <person name="Demura T."/>
            <person name="Yamaguchi S."/>
            <person name="Yoneyama K."/>
            <person name="Manabe R.I."/>
            <person name="Nelson D.C."/>
            <person name="Schulman A.H."/>
            <person name="Timko M.P."/>
            <person name="dePamphilis C.W."/>
            <person name="Choi D."/>
            <person name="Shirasu K."/>
        </authorList>
    </citation>
    <scope>NUCLEOTIDE SEQUENCE [LARGE SCALE GENOMIC DNA]</scope>
    <source>
        <strain evidence="3">cv. UVA1</strain>
    </source>
</reference>